<keyword evidence="3" id="KW-1185">Reference proteome</keyword>
<sequence length="204" mass="22104">MMSPNKKNADVKAVVLGESRVGKTALATRYTTTVFNENTAATINAACFNKEVSINNTPVKYYIWDTAGQEQFRSLSPIYYRSCNVAIIVYDITNISSIEVTNFWVTELRDNGPQGVPIVVLGNKSDLSDLRQISEEDGRSFAESIGAAFYEVSALSGNNVETAFNKALDLGYEFARTAKSSTTAQSAFAEVNNGSPPAHANACC</sequence>
<dbReference type="InterPro" id="IPR027417">
    <property type="entry name" value="P-loop_NTPase"/>
</dbReference>
<dbReference type="SUPFAM" id="SSF52540">
    <property type="entry name" value="P-loop containing nucleoside triphosphate hydrolases"/>
    <property type="match status" value="1"/>
</dbReference>
<evidence type="ECO:0000313" key="2">
    <source>
        <dbReference type="EMBL" id="OHS95668.1"/>
    </source>
</evidence>
<organism evidence="2 3">
    <name type="scientific">Tritrichomonas foetus</name>
    <dbReference type="NCBI Taxonomy" id="1144522"/>
    <lineage>
        <taxon>Eukaryota</taxon>
        <taxon>Metamonada</taxon>
        <taxon>Parabasalia</taxon>
        <taxon>Tritrichomonadida</taxon>
        <taxon>Tritrichomonadidae</taxon>
        <taxon>Tritrichomonas</taxon>
    </lineage>
</organism>
<evidence type="ECO:0000313" key="3">
    <source>
        <dbReference type="Proteomes" id="UP000179807"/>
    </source>
</evidence>
<dbReference type="AlphaFoldDB" id="A0A1J4JEI0"/>
<dbReference type="Pfam" id="PF00071">
    <property type="entry name" value="Ras"/>
    <property type="match status" value="1"/>
</dbReference>
<dbReference type="FunFam" id="3.40.50.300:FF:000808">
    <property type="entry name" value="Small GTP-binding protein, putative"/>
    <property type="match status" value="1"/>
</dbReference>
<dbReference type="PROSITE" id="PS51421">
    <property type="entry name" value="RAS"/>
    <property type="match status" value="1"/>
</dbReference>
<dbReference type="PROSITE" id="PS51420">
    <property type="entry name" value="RHO"/>
    <property type="match status" value="1"/>
</dbReference>
<gene>
    <name evidence="2" type="ORF">TRFO_38169</name>
</gene>
<protein>
    <submittedName>
        <fullName evidence="2">Ras family protein</fullName>
    </submittedName>
</protein>
<dbReference type="SMART" id="SM00176">
    <property type="entry name" value="RAN"/>
    <property type="match status" value="1"/>
</dbReference>
<accession>A0A1J4JEI0</accession>
<dbReference type="CDD" id="cd00154">
    <property type="entry name" value="Rab"/>
    <property type="match status" value="1"/>
</dbReference>
<dbReference type="PRINTS" id="PR00449">
    <property type="entry name" value="RASTRNSFRMNG"/>
</dbReference>
<dbReference type="NCBIfam" id="TIGR00231">
    <property type="entry name" value="small_GTP"/>
    <property type="match status" value="1"/>
</dbReference>
<name>A0A1J4JEI0_9EUKA</name>
<dbReference type="GeneID" id="94846589"/>
<dbReference type="RefSeq" id="XP_068348805.1">
    <property type="nucleotide sequence ID" value="XM_068511885.1"/>
</dbReference>
<comment type="caution">
    <text evidence="2">The sequence shown here is derived from an EMBL/GenBank/DDBJ whole genome shotgun (WGS) entry which is preliminary data.</text>
</comment>
<reference evidence="2" key="1">
    <citation type="submission" date="2016-10" db="EMBL/GenBank/DDBJ databases">
        <authorList>
            <person name="Benchimol M."/>
            <person name="Almeida L.G."/>
            <person name="Vasconcelos A.T."/>
            <person name="Perreira-Neves A."/>
            <person name="Rosa I.A."/>
            <person name="Tasca T."/>
            <person name="Bogo M.R."/>
            <person name="de Souza W."/>
        </authorList>
    </citation>
    <scope>NUCLEOTIDE SEQUENCE [LARGE SCALE GENOMIC DNA]</scope>
    <source>
        <strain evidence="2">K</strain>
    </source>
</reference>
<dbReference type="PROSITE" id="PS51419">
    <property type="entry name" value="RAB"/>
    <property type="match status" value="1"/>
</dbReference>
<dbReference type="Gene3D" id="3.40.50.300">
    <property type="entry name" value="P-loop containing nucleotide triphosphate hydrolases"/>
    <property type="match status" value="1"/>
</dbReference>
<dbReference type="SMART" id="SM00173">
    <property type="entry name" value="RAS"/>
    <property type="match status" value="1"/>
</dbReference>
<dbReference type="InterPro" id="IPR005225">
    <property type="entry name" value="Small_GTP-bd"/>
</dbReference>
<dbReference type="PANTHER" id="PTHR47978">
    <property type="match status" value="1"/>
</dbReference>
<dbReference type="InterPro" id="IPR001806">
    <property type="entry name" value="Small_GTPase"/>
</dbReference>
<dbReference type="EMBL" id="MLAK01001228">
    <property type="protein sequence ID" value="OHS95668.1"/>
    <property type="molecule type" value="Genomic_DNA"/>
</dbReference>
<evidence type="ECO:0000256" key="1">
    <source>
        <dbReference type="ARBA" id="ARBA00022741"/>
    </source>
</evidence>
<dbReference type="SMART" id="SM00174">
    <property type="entry name" value="RHO"/>
    <property type="match status" value="1"/>
</dbReference>
<keyword evidence="1" id="KW-0547">Nucleotide-binding</keyword>
<dbReference type="Proteomes" id="UP000179807">
    <property type="component" value="Unassembled WGS sequence"/>
</dbReference>
<dbReference type="SMART" id="SM00175">
    <property type="entry name" value="RAB"/>
    <property type="match status" value="1"/>
</dbReference>
<dbReference type="GO" id="GO:0005525">
    <property type="term" value="F:GTP binding"/>
    <property type="evidence" value="ECO:0007669"/>
    <property type="project" value="InterPro"/>
</dbReference>
<dbReference type="OrthoDB" id="63533at2759"/>
<dbReference type="GO" id="GO:0003924">
    <property type="term" value="F:GTPase activity"/>
    <property type="evidence" value="ECO:0007669"/>
    <property type="project" value="InterPro"/>
</dbReference>
<dbReference type="VEuPathDB" id="TrichDB:TRFO_38169"/>
<proteinExistence type="predicted"/>